<dbReference type="EMBL" id="AQPW01000001">
    <property type="protein sequence ID" value="EON34903.1"/>
    <property type="molecule type" value="Genomic_DNA"/>
</dbReference>
<evidence type="ECO:0000313" key="2">
    <source>
        <dbReference type="Proteomes" id="UP000013569"/>
    </source>
</evidence>
<gene>
    <name evidence="1" type="ORF">GTC6_01570</name>
</gene>
<proteinExistence type="predicted"/>
<name>R7YFV8_9ACTN</name>
<protein>
    <recommendedName>
        <fullName evidence="3">GIY-YIG domain-containing protein</fullName>
    </recommendedName>
</protein>
<dbReference type="CDD" id="cd10440">
    <property type="entry name" value="GIY-YIG_COG3680"/>
    <property type="match status" value="1"/>
</dbReference>
<evidence type="ECO:0000313" key="1">
    <source>
        <dbReference type="EMBL" id="EON34903.1"/>
    </source>
</evidence>
<reference evidence="1 2" key="1">
    <citation type="journal article" date="2013" name="Genome Announc.">
        <title>Draft Genome Sequence of a Benzothiophene-Desulfurizing Bacterium, Gordona terrae Strain C-6.</title>
        <authorList>
            <person name="Wang W."/>
            <person name="Ma T."/>
            <person name="Ren Y."/>
            <person name="Li G."/>
        </authorList>
    </citation>
    <scope>NUCLEOTIDE SEQUENCE [LARGE SCALE GENOMIC DNA]</scope>
    <source>
        <strain evidence="1 2">C-6</strain>
    </source>
</reference>
<accession>R7YFV8</accession>
<sequence length="381" mass="41277">MFEVKCWHHATMAVRRMDAVELPRTALEAFLSSSAFAEMLDPDDERTASRGAAARRAEVADVVRAVDRFAGRRFVDRERAGEVVFGGVTGGGLGVRPSVVDEVLALLRPVAVPPPGPPKPVPHEAQSALGVYVYALVDPRDASLFHVGAGRGDRVHRYSAAALAGVVPDPADVVGDDDPADIADAISERIRDIDADGFGVEHWILRYGIGSADSAELHALSLRRSGLDVAALAASDLPAAPDAPGPWRIEELVLRYAAPVSPPLPDPCVLVKVDASARSDATADVIYEHSRSAWRAGPHRTVPDLPVLVFADDLVRAVHRVDYWESYRDAEGNLDPKRWVYTGKPDAELEARYVGTSLREVRQERGGKWNPSGWHPYGHVP</sequence>
<dbReference type="Proteomes" id="UP000013569">
    <property type="component" value="Unassembled WGS sequence"/>
</dbReference>
<comment type="caution">
    <text evidence="1">The sequence shown here is derived from an EMBL/GenBank/DDBJ whole genome shotgun (WGS) entry which is preliminary data.</text>
</comment>
<evidence type="ECO:0008006" key="3">
    <source>
        <dbReference type="Google" id="ProtNLM"/>
    </source>
</evidence>
<dbReference type="AlphaFoldDB" id="R7YFV8"/>
<organism evidence="1 2">
    <name type="scientific">Gordonia terrae C-6</name>
    <dbReference type="NCBI Taxonomy" id="1316928"/>
    <lineage>
        <taxon>Bacteria</taxon>
        <taxon>Bacillati</taxon>
        <taxon>Actinomycetota</taxon>
        <taxon>Actinomycetes</taxon>
        <taxon>Mycobacteriales</taxon>
        <taxon>Gordoniaceae</taxon>
        <taxon>Gordonia</taxon>
    </lineage>
</organism>
<dbReference type="PATRIC" id="fig|1316928.3.peg.321"/>